<dbReference type="RefSeq" id="WP_118161045.1">
    <property type="nucleotide sequence ID" value="NZ_JAQCOS010000009.1"/>
</dbReference>
<accession>A0A7J5Q911</accession>
<keyword evidence="2" id="KW-0808">Transferase</keyword>
<dbReference type="SFLD" id="SFLDS00003">
    <property type="entry name" value="Haloacid_Dehalogenase"/>
    <property type="match status" value="1"/>
</dbReference>
<dbReference type="InterPro" id="IPR023214">
    <property type="entry name" value="HAD_sf"/>
</dbReference>
<reference evidence="2 3" key="1">
    <citation type="journal article" date="2019" name="Nat. Med.">
        <title>A library of human gut bacterial isolates paired with longitudinal multiomics data enables mechanistic microbiome research.</title>
        <authorList>
            <person name="Poyet M."/>
            <person name="Groussin M."/>
            <person name="Gibbons S.M."/>
            <person name="Avila-Pacheco J."/>
            <person name="Jiang X."/>
            <person name="Kearney S.M."/>
            <person name="Perrotta A.R."/>
            <person name="Berdy B."/>
            <person name="Zhao S."/>
            <person name="Lieberman T.D."/>
            <person name="Swanson P.K."/>
            <person name="Smith M."/>
            <person name="Roesemann S."/>
            <person name="Alexander J.E."/>
            <person name="Rich S.A."/>
            <person name="Livny J."/>
            <person name="Vlamakis H."/>
            <person name="Clish C."/>
            <person name="Bullock K."/>
            <person name="Deik A."/>
            <person name="Scott J."/>
            <person name="Pierce K.A."/>
            <person name="Xavier R.J."/>
            <person name="Alm E.J."/>
        </authorList>
    </citation>
    <scope>NUCLEOTIDE SEQUENCE [LARGE SCALE GENOMIC DNA]</scope>
    <source>
        <strain evidence="2 3">BIOML-A16</strain>
    </source>
</reference>
<comment type="similarity">
    <text evidence="1">Belongs to the 5'(3')-deoxyribonucleotidase family.</text>
</comment>
<evidence type="ECO:0000313" key="3">
    <source>
        <dbReference type="Proteomes" id="UP000438288"/>
    </source>
</evidence>
<dbReference type="GO" id="GO:0009223">
    <property type="term" value="P:pyrimidine deoxyribonucleotide catabolic process"/>
    <property type="evidence" value="ECO:0007669"/>
    <property type="project" value="TreeGrafter"/>
</dbReference>
<dbReference type="InterPro" id="IPR036412">
    <property type="entry name" value="HAD-like_sf"/>
</dbReference>
<dbReference type="GO" id="GO:0008253">
    <property type="term" value="F:5'-nucleotidase activity"/>
    <property type="evidence" value="ECO:0007669"/>
    <property type="project" value="InterPro"/>
</dbReference>
<dbReference type="InterPro" id="IPR010708">
    <property type="entry name" value="5'(3')-deoxyribonucleotidase"/>
</dbReference>
<dbReference type="SFLD" id="SFLDG01145">
    <property type="entry name" value="C1.2.1"/>
    <property type="match status" value="1"/>
</dbReference>
<protein>
    <submittedName>
        <fullName evidence="2">2-C-methyl-D-erythritol 4-phosphate cytidylyltransferase</fullName>
    </submittedName>
</protein>
<dbReference type="Pfam" id="PF06941">
    <property type="entry name" value="NT5C"/>
    <property type="match status" value="1"/>
</dbReference>
<dbReference type="SUPFAM" id="SSF56784">
    <property type="entry name" value="HAD-like"/>
    <property type="match status" value="1"/>
</dbReference>
<dbReference type="AlphaFoldDB" id="A0A7J5Q911"/>
<organism evidence="2 3">
    <name type="scientific">Bacteroides xylanisolvens</name>
    <dbReference type="NCBI Taxonomy" id="371601"/>
    <lineage>
        <taxon>Bacteria</taxon>
        <taxon>Pseudomonadati</taxon>
        <taxon>Bacteroidota</taxon>
        <taxon>Bacteroidia</taxon>
        <taxon>Bacteroidales</taxon>
        <taxon>Bacteroidaceae</taxon>
        <taxon>Bacteroides</taxon>
    </lineage>
</organism>
<dbReference type="Gene3D" id="3.40.50.1000">
    <property type="entry name" value="HAD superfamily/HAD-like"/>
    <property type="match status" value="1"/>
</dbReference>
<dbReference type="EMBL" id="WDCP01000045">
    <property type="protein sequence ID" value="KAB6337849.1"/>
    <property type="molecule type" value="Genomic_DNA"/>
</dbReference>
<evidence type="ECO:0000256" key="1">
    <source>
        <dbReference type="ARBA" id="ARBA00009589"/>
    </source>
</evidence>
<keyword evidence="2" id="KW-0548">Nucleotidyltransferase</keyword>
<proteinExistence type="inferred from homology"/>
<dbReference type="Proteomes" id="UP000438288">
    <property type="component" value="Unassembled WGS sequence"/>
</dbReference>
<dbReference type="SUPFAM" id="SSF109604">
    <property type="entry name" value="HD-domain/PDEase-like"/>
    <property type="match status" value="1"/>
</dbReference>
<dbReference type="PANTHER" id="PTHR16504:SF4">
    <property type="entry name" value="5'(3')-DEOXYRIBONUCLEOTIDASE"/>
    <property type="match status" value="1"/>
</dbReference>
<comment type="caution">
    <text evidence="2">The sequence shown here is derived from an EMBL/GenBank/DDBJ whole genome shotgun (WGS) entry which is preliminary data.</text>
</comment>
<dbReference type="SFLD" id="SFLDG01126">
    <property type="entry name" value="C1.2:_Nucleotidase_Like"/>
    <property type="match status" value="1"/>
</dbReference>
<dbReference type="Gene3D" id="1.10.3210.10">
    <property type="entry name" value="Hypothetical protein af1432"/>
    <property type="match status" value="1"/>
</dbReference>
<gene>
    <name evidence="2" type="ORF">GAZ43_16895</name>
</gene>
<dbReference type="GO" id="GO:0016779">
    <property type="term" value="F:nucleotidyltransferase activity"/>
    <property type="evidence" value="ECO:0007669"/>
    <property type="project" value="UniProtKB-KW"/>
</dbReference>
<name>A0A7J5Q911_9BACE</name>
<sequence>MNQNKALEIAYKAHIGQLDKGGSPYILHPVRVALHCQTEDEKIVALLHDVVEDTSITFEDLKTEGLDDRLLEALKCLTKEESEDYKAFIERVSTNRLATKVKIQDLKDNMDVTRLNGKAHWKLETYKEALEYLERCSNKKVLYVDMDNVLVNFQSGIDALNEELKSRYAGCYDEVPNIFAKMQPNEGAIDAMNRLKDKYDIYILSTAPWDNLSAWSDKLEWVKRYLGEVCYKRLILSHHKNLNAGDYLIDDRKKNGAADFKGELILFGSERFPNWESVVRYLLW</sequence>
<evidence type="ECO:0000313" key="2">
    <source>
        <dbReference type="EMBL" id="KAB6337849.1"/>
    </source>
</evidence>
<dbReference type="PANTHER" id="PTHR16504">
    <property type="entry name" value="5'(3')-DEOXYRIBONUCLEOTIDASE"/>
    <property type="match status" value="1"/>
</dbReference>